<feature type="region of interest" description="Disordered" evidence="1">
    <location>
        <begin position="213"/>
        <end position="246"/>
    </location>
</feature>
<dbReference type="InterPro" id="IPR001466">
    <property type="entry name" value="Beta-lactam-related"/>
</dbReference>
<evidence type="ECO:0000259" key="2">
    <source>
        <dbReference type="Pfam" id="PF00144"/>
    </source>
</evidence>
<evidence type="ECO:0000313" key="4">
    <source>
        <dbReference type="Proteomes" id="UP000029692"/>
    </source>
</evidence>
<gene>
    <name evidence="3" type="ORF">DC28_15260</name>
</gene>
<reference evidence="3 4" key="1">
    <citation type="submission" date="2014-05" db="EMBL/GenBank/DDBJ databases">
        <title>De novo Genome Sequence of Spirocheata sp.</title>
        <authorList>
            <person name="Shivani Y."/>
            <person name="Subhash Y."/>
            <person name="Tushar L."/>
            <person name="Sasikala C."/>
            <person name="Ramana C.V."/>
        </authorList>
    </citation>
    <scope>NUCLEOTIDE SEQUENCE [LARGE SCALE GENOMIC DNA]</scope>
    <source>
        <strain evidence="3 4">JC230</strain>
    </source>
</reference>
<dbReference type="Proteomes" id="UP000029692">
    <property type="component" value="Unassembled WGS sequence"/>
</dbReference>
<dbReference type="SUPFAM" id="SSF56601">
    <property type="entry name" value="beta-lactamase/transpeptidase-like"/>
    <property type="match status" value="1"/>
</dbReference>
<dbReference type="STRING" id="1480694.DC28_15260"/>
<feature type="domain" description="Beta-lactamase-related" evidence="2">
    <location>
        <begin position="34"/>
        <end position="333"/>
    </location>
</feature>
<evidence type="ECO:0000256" key="1">
    <source>
        <dbReference type="SAM" id="MobiDB-lite"/>
    </source>
</evidence>
<proteinExistence type="predicted"/>
<protein>
    <recommendedName>
        <fullName evidence="2">Beta-lactamase-related domain-containing protein</fullName>
    </recommendedName>
</protein>
<dbReference type="Pfam" id="PF00144">
    <property type="entry name" value="Beta-lactamase"/>
    <property type="match status" value="1"/>
</dbReference>
<dbReference type="AlphaFoldDB" id="A0A098QTI9"/>
<comment type="caution">
    <text evidence="3">The sequence shown here is derived from an EMBL/GenBank/DDBJ whole genome shotgun (WGS) entry which is preliminary data.</text>
</comment>
<dbReference type="InterPro" id="IPR050491">
    <property type="entry name" value="AmpC-like"/>
</dbReference>
<dbReference type="PANTHER" id="PTHR46825:SF9">
    <property type="entry name" value="BETA-LACTAMASE-RELATED DOMAIN-CONTAINING PROTEIN"/>
    <property type="match status" value="1"/>
</dbReference>
<feature type="compositionally biased region" description="Polar residues" evidence="1">
    <location>
        <begin position="213"/>
        <end position="224"/>
    </location>
</feature>
<dbReference type="EMBL" id="JNUP01000072">
    <property type="protein sequence ID" value="KGE70836.1"/>
    <property type="molecule type" value="Genomic_DNA"/>
</dbReference>
<organism evidence="3 4">
    <name type="scientific">Spirochaeta lutea</name>
    <dbReference type="NCBI Taxonomy" id="1480694"/>
    <lineage>
        <taxon>Bacteria</taxon>
        <taxon>Pseudomonadati</taxon>
        <taxon>Spirochaetota</taxon>
        <taxon>Spirochaetia</taxon>
        <taxon>Spirochaetales</taxon>
        <taxon>Spirochaetaceae</taxon>
        <taxon>Spirochaeta</taxon>
    </lineage>
</organism>
<dbReference type="InterPro" id="IPR012338">
    <property type="entry name" value="Beta-lactam/transpept-like"/>
</dbReference>
<keyword evidence="4" id="KW-1185">Reference proteome</keyword>
<dbReference type="Gene3D" id="3.40.710.10">
    <property type="entry name" value="DD-peptidase/beta-lactamase superfamily"/>
    <property type="match status" value="1"/>
</dbReference>
<dbReference type="PANTHER" id="PTHR46825">
    <property type="entry name" value="D-ALANYL-D-ALANINE-CARBOXYPEPTIDASE/ENDOPEPTIDASE AMPH"/>
    <property type="match status" value="1"/>
</dbReference>
<dbReference type="RefSeq" id="WP_037550399.1">
    <property type="nucleotide sequence ID" value="NZ_JNUP01000072.1"/>
</dbReference>
<name>A0A098QTI9_9SPIO</name>
<dbReference type="PROSITE" id="PS51257">
    <property type="entry name" value="PROKAR_LIPOPROTEIN"/>
    <property type="match status" value="1"/>
</dbReference>
<accession>A0A098QTI9</accession>
<sequence length="452" mass="48498">MNIVKPSIITLLSFPVLLTGCITTQSGGITREVKAAVREAVDSGNRTGIVIGQIHRGKTSIFGYGTTAAENGRIPDGDTVFALGSVTKIFTAETLAALTRNLIVTPATTLGEIWPRVLDGNPVTLGALATHTAGLPRDLPLDLLASNREALLLELVDQAMGNSTSQASQAAPRAYSNVGMAVLGLALQTASGLDQETLTGRYITSPLGMTRSSYTGVSDSNSAQPHRDGIETTASRHATPSVAFGSGGLHSTTRDLLIFLEAHLNPAGTPMESNIWITEEGWKGHPLGWQVHGHGRGTIFYHSGDGDGYQAFIGYRRDRKAAVVLLANSSADDELQRIALHILDPSVSLPSFADIHEPVLPDRALETYTGTYRLASEGPEGNLIFIENQRGRLVYKETTSTGSLVRLSPMIHQGKHRFLVVGLPLTILFPESPEERASMQFQDTDYPLVRVD</sequence>
<evidence type="ECO:0000313" key="3">
    <source>
        <dbReference type="EMBL" id="KGE70836.1"/>
    </source>
</evidence>
<dbReference type="OrthoDB" id="9803467at2"/>
<dbReference type="eggNOG" id="COG1680">
    <property type="taxonomic scope" value="Bacteria"/>
</dbReference>